<feature type="region of interest" description="Disordered" evidence="1">
    <location>
        <begin position="253"/>
        <end position="272"/>
    </location>
</feature>
<feature type="region of interest" description="Disordered" evidence="1">
    <location>
        <begin position="288"/>
        <end position="330"/>
    </location>
</feature>
<keyword evidence="4" id="KW-1185">Reference proteome</keyword>
<keyword evidence="2" id="KW-0812">Transmembrane</keyword>
<dbReference type="EMBL" id="JAANYQ010000002">
    <property type="protein sequence ID" value="KAF4126074.1"/>
    <property type="molecule type" value="Genomic_DNA"/>
</dbReference>
<evidence type="ECO:0000313" key="4">
    <source>
        <dbReference type="Proteomes" id="UP000749293"/>
    </source>
</evidence>
<organism evidence="3 4">
    <name type="scientific">Geosmithia morbida</name>
    <dbReference type="NCBI Taxonomy" id="1094350"/>
    <lineage>
        <taxon>Eukaryota</taxon>
        <taxon>Fungi</taxon>
        <taxon>Dikarya</taxon>
        <taxon>Ascomycota</taxon>
        <taxon>Pezizomycotina</taxon>
        <taxon>Sordariomycetes</taxon>
        <taxon>Hypocreomycetidae</taxon>
        <taxon>Hypocreales</taxon>
        <taxon>Bionectriaceae</taxon>
        <taxon>Geosmithia</taxon>
    </lineage>
</organism>
<feature type="transmembrane region" description="Helical" evidence="2">
    <location>
        <begin position="129"/>
        <end position="151"/>
    </location>
</feature>
<accession>A0A9P4Z3S0</accession>
<dbReference type="GeneID" id="55967550"/>
<reference evidence="3" key="1">
    <citation type="submission" date="2020-03" db="EMBL/GenBank/DDBJ databases">
        <title>Site-based positive gene gene selection in Geosmithia morbida across the United States reveals a broad range of putative effectors and factors for local host and environmental adapation.</title>
        <authorList>
            <person name="Onufrak A."/>
            <person name="Murdoch R.W."/>
            <person name="Gazis R."/>
            <person name="Huff M."/>
            <person name="Staton M."/>
            <person name="Klingeman W."/>
            <person name="Hadziabdic D."/>
        </authorList>
    </citation>
    <scope>NUCLEOTIDE SEQUENCE</scope>
    <source>
        <strain evidence="3">1262</strain>
    </source>
</reference>
<protein>
    <recommendedName>
        <fullName evidence="5">Transmembrane protein</fullName>
    </recommendedName>
</protein>
<gene>
    <name evidence="3" type="ORF">GMORB2_1320</name>
</gene>
<dbReference type="AlphaFoldDB" id="A0A9P4Z3S0"/>
<evidence type="ECO:0000256" key="1">
    <source>
        <dbReference type="SAM" id="MobiDB-lite"/>
    </source>
</evidence>
<feature type="compositionally biased region" description="Low complexity" evidence="1">
    <location>
        <begin position="214"/>
        <end position="228"/>
    </location>
</feature>
<feature type="compositionally biased region" description="Low complexity" evidence="1">
    <location>
        <begin position="260"/>
        <end position="272"/>
    </location>
</feature>
<evidence type="ECO:0000256" key="2">
    <source>
        <dbReference type="SAM" id="Phobius"/>
    </source>
</evidence>
<feature type="transmembrane region" description="Helical" evidence="2">
    <location>
        <begin position="24"/>
        <end position="47"/>
    </location>
</feature>
<comment type="caution">
    <text evidence="3">The sequence shown here is derived from an EMBL/GenBank/DDBJ whole genome shotgun (WGS) entry which is preliminary data.</text>
</comment>
<dbReference type="RefSeq" id="XP_035324726.1">
    <property type="nucleotide sequence ID" value="XM_035463302.1"/>
</dbReference>
<evidence type="ECO:0008006" key="5">
    <source>
        <dbReference type="Google" id="ProtNLM"/>
    </source>
</evidence>
<feature type="compositionally biased region" description="Low complexity" evidence="1">
    <location>
        <begin position="195"/>
        <end position="206"/>
    </location>
</feature>
<sequence>MASLGAQAKFERARWRLSFLSPMWALQLGLALAMVGIFSWQLGTCVYQYATDGDKTGFPTFEVVCESVGIVLSFVAAVCAIFTVARYFAEALTPWAVIVAHIIQLSCGGAVLAVQAVAHVNGVRRRCFVLVLVFGSILVCSSGALAVYAIVARRRISSYTHSYTLDIKGYNFDSSNGSVPRGLLDRSRFSSASSRTSYLSSTRQSSGGAYQGVAATDPTPSPADPRAAYSHERSTEFDKFVAARRQLPAVEPGVWHGRGRSSSGGTSSLVSPLSADDADAVVHLGTVPVTSTTNRPGEAKATSDRGLVSVPEEERSSIYSGDDGTGSVKTQGTTQTVMLERARAMHSLLGSGYSKVSSDDDEHHAATSRVPERIVVSPPHEAPVLPELEWMRGR</sequence>
<evidence type="ECO:0000313" key="3">
    <source>
        <dbReference type="EMBL" id="KAF4126074.1"/>
    </source>
</evidence>
<keyword evidence="2" id="KW-1133">Transmembrane helix</keyword>
<feature type="transmembrane region" description="Helical" evidence="2">
    <location>
        <begin position="68"/>
        <end position="89"/>
    </location>
</feature>
<dbReference type="Proteomes" id="UP000749293">
    <property type="component" value="Unassembled WGS sequence"/>
</dbReference>
<feature type="transmembrane region" description="Helical" evidence="2">
    <location>
        <begin position="95"/>
        <end position="117"/>
    </location>
</feature>
<feature type="region of interest" description="Disordered" evidence="1">
    <location>
        <begin position="195"/>
        <end position="231"/>
    </location>
</feature>
<keyword evidence="2" id="KW-0472">Membrane</keyword>
<proteinExistence type="predicted"/>
<dbReference type="OrthoDB" id="5211263at2759"/>
<name>A0A9P4Z3S0_9HYPO</name>